<name>A0A5P4S8G7_VIBPH</name>
<feature type="active site" description="Proton acceptor; specific for L-alanine" evidence="5">
    <location>
        <position position="253"/>
    </location>
</feature>
<comment type="similarity">
    <text evidence="5">Belongs to the alanine racemase family.</text>
</comment>
<feature type="binding site" evidence="5 7">
    <location>
        <position position="301"/>
    </location>
    <ligand>
        <name>substrate</name>
    </ligand>
</feature>
<dbReference type="InterPro" id="IPR009006">
    <property type="entry name" value="Ala_racemase/Decarboxylase_C"/>
</dbReference>
<reference evidence="10" key="1">
    <citation type="journal article" date="2019" name="Int. J. Food Microbiol.">
        <title>Developing a novel molecular serotyping system based on capsular polysaccharide synthesis gene clusters of Vibrio parahaemolyticus.</title>
        <authorList>
            <person name="Pang Y."/>
            <person name="Guo X."/>
            <person name="Tian X."/>
            <person name="Liu F."/>
            <person name="Wang L."/>
            <person name="Wu J."/>
            <person name="Zhang S."/>
            <person name="Li S."/>
            <person name="Liu B."/>
        </authorList>
    </citation>
    <scope>NUCLEOTIDE SEQUENCE</scope>
    <source>
        <strain evidence="10">G2854</strain>
    </source>
</reference>
<dbReference type="EMBL" id="MK463670">
    <property type="protein sequence ID" value="QFC18051.1"/>
    <property type="molecule type" value="Genomic_DNA"/>
</dbReference>
<evidence type="ECO:0000256" key="4">
    <source>
        <dbReference type="ARBA" id="ARBA00023235"/>
    </source>
</evidence>
<evidence type="ECO:0000259" key="8">
    <source>
        <dbReference type="SMART" id="SM01005"/>
    </source>
</evidence>
<feature type="modified residue" description="N6-(pyridoxal phosphate)lysine" evidence="5 6">
    <location>
        <position position="35"/>
    </location>
</feature>
<dbReference type="Pfam" id="PF01168">
    <property type="entry name" value="Ala_racemase_N"/>
    <property type="match status" value="1"/>
</dbReference>
<dbReference type="PROSITE" id="PS00395">
    <property type="entry name" value="ALANINE_RACEMASE"/>
    <property type="match status" value="1"/>
</dbReference>
<comment type="pathway">
    <text evidence="5">Amino-acid biosynthesis; D-alanine biosynthesis; D-alanine from L-alanine: step 1/1.</text>
</comment>
<dbReference type="InterPro" id="IPR011079">
    <property type="entry name" value="Ala_racemase_C"/>
</dbReference>
<dbReference type="GO" id="GO:0008784">
    <property type="term" value="F:alanine racemase activity"/>
    <property type="evidence" value="ECO:0007669"/>
    <property type="project" value="UniProtKB-UniRule"/>
</dbReference>
<sequence>MAEPYLLIDLESIKHNAKVLSAKTDAKCELIGVIKADAYGHGALEVCQAIDSIGTFAVARLSEGVALKSSGIKKNILVFSGVNTYDDLMQAIEHDLIIVVHSESQLNILRTLPTDTELQCWIKFDSGMHRLGLHADELDRSLEALKAMPNIMVKGILSHYSSADNDSERSLFQLDNFESTTSNLNVRTSITNSAGLLQGYFNGQSHARVGLSLYGLSPLGDKIGPELGLRTSQSLKAYVTSVRRHSKGEPVGYDGVWVSERDTNLAVIGIGYADGYPRSARNGTPVLINGVEYPLVGRVSMDLISVDIGNDSAVKVGDEVTLWGDSLPIEHIAKCAGVIPYELLTGVSKRVSRRYSSN</sequence>
<dbReference type="InterPro" id="IPR020622">
    <property type="entry name" value="Ala_racemase_pyridoxalP-BS"/>
</dbReference>
<proteinExistence type="inferred from homology"/>
<organism evidence="10">
    <name type="scientific">Vibrio parahaemolyticus</name>
    <dbReference type="NCBI Taxonomy" id="670"/>
    <lineage>
        <taxon>Bacteria</taxon>
        <taxon>Pseudomonadati</taxon>
        <taxon>Pseudomonadota</taxon>
        <taxon>Gammaproteobacteria</taxon>
        <taxon>Vibrionales</taxon>
        <taxon>Vibrionaceae</taxon>
        <taxon>Vibrio</taxon>
    </lineage>
</organism>
<feature type="domain" description="Alanine racemase C-terminal" evidence="8">
    <location>
        <begin position="232"/>
        <end position="356"/>
    </location>
</feature>
<accession>A0A5P4S8G7</accession>
<evidence type="ECO:0000256" key="7">
    <source>
        <dbReference type="PIRSR" id="PIRSR600821-52"/>
    </source>
</evidence>
<dbReference type="InterPro" id="IPR000821">
    <property type="entry name" value="Ala_racemase"/>
</dbReference>
<feature type="active site" description="Proton acceptor; specific for D-alanine" evidence="5">
    <location>
        <position position="35"/>
    </location>
</feature>
<dbReference type="InterPro" id="IPR029066">
    <property type="entry name" value="PLP-binding_barrel"/>
</dbReference>
<dbReference type="PRINTS" id="PR00992">
    <property type="entry name" value="ALARACEMASE"/>
</dbReference>
<dbReference type="EMBL" id="MK482100">
    <property type="protein sequence ID" value="QFC18458.1"/>
    <property type="molecule type" value="Genomic_DNA"/>
</dbReference>
<dbReference type="SMART" id="SM01005">
    <property type="entry name" value="Ala_racemase_C"/>
    <property type="match status" value="1"/>
</dbReference>
<dbReference type="EC" id="5.1.1.1" evidence="5"/>
<dbReference type="Pfam" id="PF00842">
    <property type="entry name" value="Ala_racemase_C"/>
    <property type="match status" value="1"/>
</dbReference>
<protein>
    <recommendedName>
        <fullName evidence="5">Alanine racemase</fullName>
        <ecNumber evidence="5">5.1.1.1</ecNumber>
    </recommendedName>
</protein>
<comment type="function">
    <text evidence="5">Catalyzes the interconversion of L-alanine and D-alanine. May also act on other amino acids.</text>
</comment>
<dbReference type="SUPFAM" id="SSF50621">
    <property type="entry name" value="Alanine racemase C-terminal domain-like"/>
    <property type="match status" value="1"/>
</dbReference>
<evidence type="ECO:0000256" key="2">
    <source>
        <dbReference type="ARBA" id="ARBA00001933"/>
    </source>
</evidence>
<dbReference type="Gene3D" id="3.20.20.10">
    <property type="entry name" value="Alanine racemase"/>
    <property type="match status" value="1"/>
</dbReference>
<evidence type="ECO:0000256" key="1">
    <source>
        <dbReference type="ARBA" id="ARBA00000316"/>
    </source>
</evidence>
<gene>
    <name evidence="10" type="primary">alr</name>
</gene>
<keyword evidence="3 5" id="KW-0663">Pyridoxal phosphate</keyword>
<dbReference type="GO" id="GO:0030632">
    <property type="term" value="P:D-alanine biosynthetic process"/>
    <property type="evidence" value="ECO:0007669"/>
    <property type="project" value="UniProtKB-UniRule"/>
</dbReference>
<dbReference type="AlphaFoldDB" id="A0A5P4S8G7"/>
<dbReference type="HAMAP" id="MF_01201">
    <property type="entry name" value="Ala_racemase"/>
    <property type="match status" value="1"/>
</dbReference>
<evidence type="ECO:0000256" key="3">
    <source>
        <dbReference type="ARBA" id="ARBA00022898"/>
    </source>
</evidence>
<feature type="binding site" evidence="5 7">
    <location>
        <position position="130"/>
    </location>
    <ligand>
        <name>substrate</name>
    </ligand>
</feature>
<dbReference type="PANTHER" id="PTHR30511:SF0">
    <property type="entry name" value="ALANINE RACEMASE, CATABOLIC-RELATED"/>
    <property type="match status" value="1"/>
</dbReference>
<dbReference type="GO" id="GO:0030170">
    <property type="term" value="F:pyridoxal phosphate binding"/>
    <property type="evidence" value="ECO:0007669"/>
    <property type="project" value="UniProtKB-UniRule"/>
</dbReference>
<reference evidence="9" key="2">
    <citation type="submission" date="2019-01" db="EMBL/GenBank/DDBJ databases">
        <authorList>
            <person name="Pang Y."/>
            <person name="Liu B."/>
            <person name="Guo X."/>
        </authorList>
    </citation>
    <scope>NUCLEOTIDE SEQUENCE</scope>
    <source>
        <strain evidence="9">G2854</strain>
    </source>
</reference>
<evidence type="ECO:0000256" key="6">
    <source>
        <dbReference type="PIRSR" id="PIRSR600821-50"/>
    </source>
</evidence>
<dbReference type="GO" id="GO:0005829">
    <property type="term" value="C:cytosol"/>
    <property type="evidence" value="ECO:0007669"/>
    <property type="project" value="TreeGrafter"/>
</dbReference>
<dbReference type="RefSeq" id="WP_025520265.1">
    <property type="nucleotide sequence ID" value="NZ_CP010883.1"/>
</dbReference>
<evidence type="ECO:0000313" key="10">
    <source>
        <dbReference type="EMBL" id="QFC18458.1"/>
    </source>
</evidence>
<evidence type="ECO:0000256" key="5">
    <source>
        <dbReference type="HAMAP-Rule" id="MF_01201"/>
    </source>
</evidence>
<dbReference type="InterPro" id="IPR001608">
    <property type="entry name" value="Ala_racemase_N"/>
</dbReference>
<comment type="catalytic activity">
    <reaction evidence="1 5">
        <text>L-alanine = D-alanine</text>
        <dbReference type="Rhea" id="RHEA:20249"/>
        <dbReference type="ChEBI" id="CHEBI:57416"/>
        <dbReference type="ChEBI" id="CHEBI:57972"/>
        <dbReference type="EC" id="5.1.1.1"/>
    </reaction>
</comment>
<dbReference type="PANTHER" id="PTHR30511">
    <property type="entry name" value="ALANINE RACEMASE"/>
    <property type="match status" value="1"/>
</dbReference>
<comment type="cofactor">
    <cofactor evidence="2 5 6">
        <name>pyridoxal 5'-phosphate</name>
        <dbReference type="ChEBI" id="CHEBI:597326"/>
    </cofactor>
</comment>
<dbReference type="SUPFAM" id="SSF51419">
    <property type="entry name" value="PLP-binding barrel"/>
    <property type="match status" value="1"/>
</dbReference>
<dbReference type="UniPathway" id="UPA00042">
    <property type="reaction ID" value="UER00497"/>
</dbReference>
<dbReference type="NCBIfam" id="TIGR00492">
    <property type="entry name" value="alr"/>
    <property type="match status" value="1"/>
</dbReference>
<dbReference type="FunFam" id="3.20.20.10:FF:000002">
    <property type="entry name" value="Alanine racemase"/>
    <property type="match status" value="1"/>
</dbReference>
<dbReference type="Gene3D" id="2.40.37.10">
    <property type="entry name" value="Lyase, Ornithine Decarboxylase, Chain A, domain 1"/>
    <property type="match status" value="1"/>
</dbReference>
<evidence type="ECO:0000313" key="9">
    <source>
        <dbReference type="EMBL" id="QFC18051.1"/>
    </source>
</evidence>
<keyword evidence="4 5" id="KW-0413">Isomerase</keyword>